<dbReference type="AlphaFoldDB" id="A0A4Y7IG92"/>
<name>A0A4Y7IG92_PAPSO</name>
<protein>
    <submittedName>
        <fullName evidence="2">Uncharacterized protein</fullName>
    </submittedName>
</protein>
<dbReference type="PANTHER" id="PTHR34380:SF1">
    <property type="entry name" value="OS01G0221300 PROTEIN"/>
    <property type="match status" value="1"/>
</dbReference>
<feature type="compositionally biased region" description="Polar residues" evidence="1">
    <location>
        <begin position="18"/>
        <end position="31"/>
    </location>
</feature>
<feature type="compositionally biased region" description="Basic and acidic residues" evidence="1">
    <location>
        <begin position="1"/>
        <end position="16"/>
    </location>
</feature>
<dbReference type="PANTHER" id="PTHR34380">
    <property type="entry name" value="BNAA03G12380D PROTEIN"/>
    <property type="match status" value="1"/>
</dbReference>
<dbReference type="EMBL" id="CM010715">
    <property type="protein sequence ID" value="RZC47933.1"/>
    <property type="molecule type" value="Genomic_DNA"/>
</dbReference>
<accession>A0A4Y7IG92</accession>
<evidence type="ECO:0000256" key="1">
    <source>
        <dbReference type="SAM" id="MobiDB-lite"/>
    </source>
</evidence>
<dbReference type="Proteomes" id="UP000316621">
    <property type="component" value="Chromosome 1"/>
</dbReference>
<proteinExistence type="predicted"/>
<feature type="compositionally biased region" description="Acidic residues" evidence="1">
    <location>
        <begin position="101"/>
        <end position="114"/>
    </location>
</feature>
<feature type="region of interest" description="Disordered" evidence="1">
    <location>
        <begin position="69"/>
        <end position="91"/>
    </location>
</feature>
<sequence>MRGLQKDDPLSVEKQLHKNNSSVYNAETSSGGRKGSHVHECRTVEKVLNVYDVGSIHFSSGTENIEAGKGWGCTEERPSPHGLSSQDQLEMGKKPFVNLVSDDESEDSDSSDDSETSHGSLMDMLAMKYKNRNEYQYTKWKFEADMLSSLEEDPELNMSPEVEISPKGSFHYSDALRGTTLGKFLMDGDCKVGLKKSLTALEALDSKAVDDCKRL</sequence>
<reference evidence="2 3" key="1">
    <citation type="journal article" date="2018" name="Science">
        <title>The opium poppy genome and morphinan production.</title>
        <authorList>
            <person name="Guo L."/>
            <person name="Winzer T."/>
            <person name="Yang X."/>
            <person name="Li Y."/>
            <person name="Ning Z."/>
            <person name="He Z."/>
            <person name="Teodor R."/>
            <person name="Lu Y."/>
            <person name="Bowser T.A."/>
            <person name="Graham I.A."/>
            <person name="Ye K."/>
        </authorList>
    </citation>
    <scope>NUCLEOTIDE SEQUENCE [LARGE SCALE GENOMIC DNA]</scope>
    <source>
        <strain evidence="3">cv. HN1</strain>
        <tissue evidence="2">Leaves</tissue>
    </source>
</reference>
<evidence type="ECO:0000313" key="2">
    <source>
        <dbReference type="EMBL" id="RZC47933.1"/>
    </source>
</evidence>
<keyword evidence="3" id="KW-1185">Reference proteome</keyword>
<dbReference type="Gramene" id="RZC47933">
    <property type="protein sequence ID" value="RZC47933"/>
    <property type="gene ID" value="C5167_040873"/>
</dbReference>
<organism evidence="2 3">
    <name type="scientific">Papaver somniferum</name>
    <name type="common">Opium poppy</name>
    <dbReference type="NCBI Taxonomy" id="3469"/>
    <lineage>
        <taxon>Eukaryota</taxon>
        <taxon>Viridiplantae</taxon>
        <taxon>Streptophyta</taxon>
        <taxon>Embryophyta</taxon>
        <taxon>Tracheophyta</taxon>
        <taxon>Spermatophyta</taxon>
        <taxon>Magnoliopsida</taxon>
        <taxon>Ranunculales</taxon>
        <taxon>Papaveraceae</taxon>
        <taxon>Papaveroideae</taxon>
        <taxon>Papaver</taxon>
    </lineage>
</organism>
<gene>
    <name evidence="2" type="ORF">C5167_040873</name>
</gene>
<feature type="region of interest" description="Disordered" evidence="1">
    <location>
        <begin position="1"/>
        <end position="39"/>
    </location>
</feature>
<feature type="region of interest" description="Disordered" evidence="1">
    <location>
        <begin position="100"/>
        <end position="119"/>
    </location>
</feature>
<evidence type="ECO:0000313" key="3">
    <source>
        <dbReference type="Proteomes" id="UP000316621"/>
    </source>
</evidence>
<feature type="non-terminal residue" evidence="2">
    <location>
        <position position="215"/>
    </location>
</feature>